<organism evidence="17">
    <name type="scientific">Aegilops tauschii</name>
    <name type="common">Tausch's goatgrass</name>
    <name type="synonym">Aegilops squarrosa</name>
    <dbReference type="NCBI Taxonomy" id="37682"/>
    <lineage>
        <taxon>Eukaryota</taxon>
        <taxon>Viridiplantae</taxon>
        <taxon>Streptophyta</taxon>
        <taxon>Embryophyta</taxon>
        <taxon>Tracheophyta</taxon>
        <taxon>Spermatophyta</taxon>
        <taxon>Magnoliopsida</taxon>
        <taxon>Liliopsida</taxon>
        <taxon>Poales</taxon>
        <taxon>Poaceae</taxon>
        <taxon>BOP clade</taxon>
        <taxon>Pooideae</taxon>
        <taxon>Triticodae</taxon>
        <taxon>Triticeae</taxon>
        <taxon>Triticinae</taxon>
        <taxon>Aegilops</taxon>
    </lineage>
</organism>
<keyword evidence="8" id="KW-0256">Endoplasmic reticulum</keyword>
<keyword evidence="10" id="KW-0325">Glycoprotein</keyword>
<comment type="subcellular location">
    <subcellularLocation>
        <location evidence="1">Endoplasmic reticulum</location>
    </subcellularLocation>
    <subcellularLocation>
        <location evidence="2">Golgi apparatus</location>
    </subcellularLocation>
    <subcellularLocation>
        <location evidence="3">Secreted</location>
    </subcellularLocation>
</comment>
<feature type="domain" description="Neutral/alkaline non-lysosomal ceramidase N-terminal" evidence="15">
    <location>
        <begin position="219"/>
        <end position="305"/>
    </location>
</feature>
<dbReference type="GO" id="GO:0046514">
    <property type="term" value="P:ceramide catabolic process"/>
    <property type="evidence" value="ECO:0007669"/>
    <property type="project" value="InterPro"/>
</dbReference>
<sequence length="481" mass="53732">MAFWRPGMDCWSPAPLGAPCDAQDLTYHDGCFWAVNPWEQLFCYKPEIAGADGALTVQHLVYQCCADQMTPPAPGEIVSRYLLPAASGEDLLMVKRFIDPARGGTRRFEVFRLEKQLGRTSWRLYKMEGQVLFVGRSCSKAFDTGRSGNPGYIYFLDDVYGGRPMSVLQQNEYPCTDMGGWSCSPDDEEIKRCLPWAHPSDSSPSIWYTATSTNCLLRTRAILPIQIIRISQLVILSLPGEFTTMVSRWLHDAVNNVLISGLNGELITNIHVVLVGLPNAYSQYVTTFKAYQGASTLYSPHTFESIHSRVSETCCSYGPTPTNIQPPDILDKQIRLLPGVVVDSTTPGVHFGDVSSDVAANSDFGKGSTVNATFHSTCPWNDLLTNGNFALVERLNGNSWIPAYDDDDWSLRFKWPRPLSPKSFPALEWTIPEDAAPGVYRLRHLGASKPLIGSIEHFTVDIPYQFHAVLTILRKWNEYEQ</sequence>
<feature type="domain" description="Neutral/alkaline non-lysosomal ceramidase C-terminal" evidence="16">
    <location>
        <begin position="321"/>
        <end position="459"/>
    </location>
</feature>
<dbReference type="Pfam" id="PF17048">
    <property type="entry name" value="Ceramidse_alk_C"/>
    <property type="match status" value="1"/>
</dbReference>
<dbReference type="InterPro" id="IPR031331">
    <property type="entry name" value="NEUT/ALK_ceramidase_C"/>
</dbReference>
<dbReference type="AlphaFoldDB" id="R7W9Q8"/>
<keyword evidence="13" id="KW-0443">Lipid metabolism</keyword>
<evidence type="ECO:0000259" key="15">
    <source>
        <dbReference type="Pfam" id="PF04734"/>
    </source>
</evidence>
<evidence type="ECO:0000256" key="6">
    <source>
        <dbReference type="ARBA" id="ARBA00022729"/>
    </source>
</evidence>
<protein>
    <recommendedName>
        <fullName evidence="13">Neutral ceramidase</fullName>
        <ecNumber evidence="13">3.5.1.23</ecNumber>
    </recommendedName>
</protein>
<evidence type="ECO:0000256" key="1">
    <source>
        <dbReference type="ARBA" id="ARBA00004240"/>
    </source>
</evidence>
<dbReference type="ExpressionAtlas" id="R7W9Q8">
    <property type="expression patterns" value="baseline"/>
</dbReference>
<dbReference type="GO" id="GO:0017040">
    <property type="term" value="F:N-acylsphingosine amidohydrolase activity"/>
    <property type="evidence" value="ECO:0007669"/>
    <property type="project" value="UniProtKB-UniRule"/>
</dbReference>
<dbReference type="InterPro" id="IPR031329">
    <property type="entry name" value="NEUT/ALK_ceramidase_N"/>
</dbReference>
<dbReference type="PANTHER" id="PTHR12670:SF19">
    <property type="entry name" value="NEUTRAL CERAMIDASE"/>
    <property type="match status" value="1"/>
</dbReference>
<keyword evidence="7 13" id="KW-0378">Hydrolase</keyword>
<keyword evidence="12" id="KW-0479">Metal-binding</keyword>
<dbReference type="EnsemblPlants" id="EMT18796">
    <property type="protein sequence ID" value="EMT18796"/>
    <property type="gene ID" value="F775_00588"/>
</dbReference>
<keyword evidence="13" id="KW-0746">Sphingolipid metabolism</keyword>
<feature type="binding site" evidence="12">
    <location>
        <position position="284"/>
    </location>
    <ligand>
        <name>Zn(2+)</name>
        <dbReference type="ChEBI" id="CHEBI:29105"/>
    </ligand>
</feature>
<evidence type="ECO:0000256" key="12">
    <source>
        <dbReference type="PIRSR" id="PIRSR606823-2"/>
    </source>
</evidence>
<evidence type="ECO:0000256" key="7">
    <source>
        <dbReference type="ARBA" id="ARBA00022801"/>
    </source>
</evidence>
<evidence type="ECO:0000256" key="2">
    <source>
        <dbReference type="ARBA" id="ARBA00004555"/>
    </source>
</evidence>
<evidence type="ECO:0000256" key="13">
    <source>
        <dbReference type="RuleBase" id="RU366019"/>
    </source>
</evidence>
<evidence type="ECO:0000256" key="3">
    <source>
        <dbReference type="ARBA" id="ARBA00004613"/>
    </source>
</evidence>
<name>R7W9Q8_AEGTA</name>
<dbReference type="GO" id="GO:0042759">
    <property type="term" value="P:long-chain fatty acid biosynthetic process"/>
    <property type="evidence" value="ECO:0007669"/>
    <property type="project" value="TreeGrafter"/>
</dbReference>
<accession>R7W9Q8</accession>
<evidence type="ECO:0000256" key="5">
    <source>
        <dbReference type="ARBA" id="ARBA00022525"/>
    </source>
</evidence>
<dbReference type="PANTHER" id="PTHR12670">
    <property type="entry name" value="CERAMIDASE"/>
    <property type="match status" value="1"/>
</dbReference>
<evidence type="ECO:0000256" key="8">
    <source>
        <dbReference type="ARBA" id="ARBA00022824"/>
    </source>
</evidence>
<keyword evidence="9" id="KW-0333">Golgi apparatus</keyword>
<evidence type="ECO:0000259" key="16">
    <source>
        <dbReference type="Pfam" id="PF17048"/>
    </source>
</evidence>
<keyword evidence="6" id="KW-0732">Signal</keyword>
<evidence type="ECO:0000313" key="17">
    <source>
        <dbReference type="EnsemblPlants" id="EMT18796"/>
    </source>
</evidence>
<dbReference type="Pfam" id="PF04734">
    <property type="entry name" value="Ceramidase_alk"/>
    <property type="match status" value="1"/>
</dbReference>
<dbReference type="InterPro" id="IPR005174">
    <property type="entry name" value="KIB1-4_b-propeller"/>
</dbReference>
<dbReference type="GO" id="GO:0005783">
    <property type="term" value="C:endoplasmic reticulum"/>
    <property type="evidence" value="ECO:0007669"/>
    <property type="project" value="UniProtKB-SubCell"/>
</dbReference>
<comment type="similarity">
    <text evidence="4 13">Belongs to the neutral ceramidase family.</text>
</comment>
<dbReference type="InterPro" id="IPR038445">
    <property type="entry name" value="NCDase_C_sf"/>
</dbReference>
<comment type="catalytic activity">
    <reaction evidence="11 13">
        <text>an N-acylsphing-4-enine + H2O = sphing-4-enine + a fatty acid</text>
        <dbReference type="Rhea" id="RHEA:20856"/>
        <dbReference type="ChEBI" id="CHEBI:15377"/>
        <dbReference type="ChEBI" id="CHEBI:28868"/>
        <dbReference type="ChEBI" id="CHEBI:52639"/>
        <dbReference type="ChEBI" id="CHEBI:57756"/>
        <dbReference type="EC" id="3.5.1.23"/>
    </reaction>
</comment>
<reference evidence="17" key="1">
    <citation type="submission" date="2015-06" db="UniProtKB">
        <authorList>
            <consortium name="EnsemblPlants"/>
        </authorList>
    </citation>
    <scope>IDENTIFICATION</scope>
</reference>
<dbReference type="Pfam" id="PF03478">
    <property type="entry name" value="Beta-prop_KIB1-4"/>
    <property type="match status" value="1"/>
</dbReference>
<proteinExistence type="inferred from homology"/>
<dbReference type="GO" id="GO:0016020">
    <property type="term" value="C:membrane"/>
    <property type="evidence" value="ECO:0007669"/>
    <property type="project" value="GOC"/>
</dbReference>
<keyword evidence="5" id="KW-0964">Secreted</keyword>
<dbReference type="GO" id="GO:0005576">
    <property type="term" value="C:extracellular region"/>
    <property type="evidence" value="ECO:0007669"/>
    <property type="project" value="UniProtKB-SubCell"/>
</dbReference>
<evidence type="ECO:0000256" key="4">
    <source>
        <dbReference type="ARBA" id="ARBA00009835"/>
    </source>
</evidence>
<keyword evidence="12" id="KW-0862">Zinc</keyword>
<dbReference type="Gene3D" id="2.60.40.2300">
    <property type="entry name" value="Neutral/alkaline non-lysosomal ceramidase, C-terminal domain"/>
    <property type="match status" value="1"/>
</dbReference>
<dbReference type="GO" id="GO:0046512">
    <property type="term" value="P:sphingosine biosynthetic process"/>
    <property type="evidence" value="ECO:0007669"/>
    <property type="project" value="TreeGrafter"/>
</dbReference>
<dbReference type="EC" id="3.5.1.23" evidence="13"/>
<feature type="domain" description="KIB1-4 beta-propeller" evidence="14">
    <location>
        <begin position="2"/>
        <end position="165"/>
    </location>
</feature>
<comment type="cofactor">
    <cofactor evidence="12">
        <name>Zn(2+)</name>
        <dbReference type="ChEBI" id="CHEBI:29105"/>
    </cofactor>
    <text evidence="12">Binds 1 zinc ion per subunit.</text>
</comment>
<evidence type="ECO:0000259" key="14">
    <source>
        <dbReference type="Pfam" id="PF03478"/>
    </source>
</evidence>
<dbReference type="InterPro" id="IPR006823">
    <property type="entry name" value="Ceramidase_alk"/>
</dbReference>
<feature type="binding site" evidence="12">
    <location>
        <position position="241"/>
    </location>
    <ligand>
        <name>Zn(2+)</name>
        <dbReference type="ChEBI" id="CHEBI:29105"/>
    </ligand>
</feature>
<dbReference type="FunFam" id="2.60.40.2300:FF:000002">
    <property type="entry name" value="Neutral/alkaline non-lysosomal ceramidase"/>
    <property type="match status" value="1"/>
</dbReference>
<dbReference type="GO" id="GO:0005794">
    <property type="term" value="C:Golgi apparatus"/>
    <property type="evidence" value="ECO:0007669"/>
    <property type="project" value="UniProtKB-SubCell"/>
</dbReference>
<evidence type="ECO:0000256" key="11">
    <source>
        <dbReference type="ARBA" id="ARBA00048057"/>
    </source>
</evidence>
<evidence type="ECO:0000256" key="10">
    <source>
        <dbReference type="ARBA" id="ARBA00023180"/>
    </source>
</evidence>
<dbReference type="GO" id="GO:0046872">
    <property type="term" value="F:metal ion binding"/>
    <property type="evidence" value="ECO:0007669"/>
    <property type="project" value="UniProtKB-KW"/>
</dbReference>
<evidence type="ECO:0000256" key="9">
    <source>
        <dbReference type="ARBA" id="ARBA00023034"/>
    </source>
</evidence>